<keyword evidence="1" id="KW-0479">Metal-binding</keyword>
<gene>
    <name evidence="5" type="ORF">ACFP3M_31885</name>
</gene>
<dbReference type="RefSeq" id="WP_345092940.1">
    <property type="nucleotide sequence ID" value="NZ_JBHSPW010000022.1"/>
</dbReference>
<evidence type="ECO:0000256" key="3">
    <source>
        <dbReference type="ARBA" id="ARBA00023118"/>
    </source>
</evidence>
<dbReference type="EMBL" id="JBHSPW010000022">
    <property type="protein sequence ID" value="MFC5897414.1"/>
    <property type="molecule type" value="Genomic_DNA"/>
</dbReference>
<accession>A0ABW1FW31</accession>
<evidence type="ECO:0000256" key="1">
    <source>
        <dbReference type="ARBA" id="ARBA00022723"/>
    </source>
</evidence>
<dbReference type="Proteomes" id="UP001596241">
    <property type="component" value="Unassembled WGS sequence"/>
</dbReference>
<dbReference type="Pfam" id="PF18019">
    <property type="entry name" value="Cas3_HD"/>
    <property type="match status" value="1"/>
</dbReference>
<protein>
    <submittedName>
        <fullName evidence="5">HD domain-containing protein</fullName>
    </submittedName>
</protein>
<dbReference type="Gene3D" id="1.10.3210.30">
    <property type="match status" value="1"/>
</dbReference>
<dbReference type="InterPro" id="IPR038257">
    <property type="entry name" value="CRISPR-assoc_Cas3_HD_sf"/>
</dbReference>
<proteinExistence type="predicted"/>
<organism evidence="5 6">
    <name type="scientific">Streptomyces ramulosus</name>
    <dbReference type="NCBI Taxonomy" id="47762"/>
    <lineage>
        <taxon>Bacteria</taxon>
        <taxon>Bacillati</taxon>
        <taxon>Actinomycetota</taxon>
        <taxon>Actinomycetes</taxon>
        <taxon>Kitasatosporales</taxon>
        <taxon>Streptomycetaceae</taxon>
        <taxon>Streptomyces</taxon>
    </lineage>
</organism>
<sequence>MGVEDFGAAWWRLDERLWGKELGLPGPYPVICHLLDVGAVFGVLWDVLLYPRLRERIANALDRVKGATDHGFYPAQGPAPVLPVCAADPLASSLSNCTNCFSLSPGSVRGPATARIADRPRPTRDAIAAPIGH</sequence>
<evidence type="ECO:0000259" key="4">
    <source>
        <dbReference type="Pfam" id="PF18019"/>
    </source>
</evidence>
<evidence type="ECO:0000313" key="5">
    <source>
        <dbReference type="EMBL" id="MFC5897414.1"/>
    </source>
</evidence>
<evidence type="ECO:0000256" key="2">
    <source>
        <dbReference type="ARBA" id="ARBA00022801"/>
    </source>
</evidence>
<comment type="caution">
    <text evidence="5">The sequence shown here is derived from an EMBL/GenBank/DDBJ whole genome shotgun (WGS) entry which is preliminary data.</text>
</comment>
<evidence type="ECO:0000313" key="6">
    <source>
        <dbReference type="Proteomes" id="UP001596241"/>
    </source>
</evidence>
<keyword evidence="3" id="KW-0051">Antiviral defense</keyword>
<feature type="domain" description="HD Cas3-type" evidence="4">
    <location>
        <begin position="18"/>
        <end position="63"/>
    </location>
</feature>
<keyword evidence="6" id="KW-1185">Reference proteome</keyword>
<reference evidence="6" key="1">
    <citation type="journal article" date="2019" name="Int. J. Syst. Evol. Microbiol.">
        <title>The Global Catalogue of Microorganisms (GCM) 10K type strain sequencing project: providing services to taxonomists for standard genome sequencing and annotation.</title>
        <authorList>
            <consortium name="The Broad Institute Genomics Platform"/>
            <consortium name="The Broad Institute Genome Sequencing Center for Infectious Disease"/>
            <person name="Wu L."/>
            <person name="Ma J."/>
        </authorList>
    </citation>
    <scope>NUCLEOTIDE SEQUENCE [LARGE SCALE GENOMIC DNA]</scope>
    <source>
        <strain evidence="6">CGMCC 1.15809</strain>
    </source>
</reference>
<name>A0ABW1FW31_9ACTN</name>
<dbReference type="InterPro" id="IPR006483">
    <property type="entry name" value="CRISPR-assoc_Cas3_HD"/>
</dbReference>
<keyword evidence="2" id="KW-0378">Hydrolase</keyword>